<gene>
    <name evidence="2" type="primary">LOC108985472</name>
</gene>
<dbReference type="Gramene" id="Jr10_17440_p1">
    <property type="protein sequence ID" value="cds.Jr10_17440_p1"/>
    <property type="gene ID" value="Jr10_17440"/>
</dbReference>
<name>A0A2I4E1Q5_JUGRE</name>
<evidence type="ECO:0000313" key="2">
    <source>
        <dbReference type="RefSeq" id="XP_018813326.2"/>
    </source>
</evidence>
<keyword evidence="1" id="KW-1185">Reference proteome</keyword>
<dbReference type="GeneID" id="108985472"/>
<dbReference type="Proteomes" id="UP000235220">
    <property type="component" value="Chromosome 10"/>
</dbReference>
<proteinExistence type="predicted"/>
<accession>A0A2I4E1Q5</accession>
<dbReference type="OrthoDB" id="1740797at2759"/>
<evidence type="ECO:0000313" key="1">
    <source>
        <dbReference type="Proteomes" id="UP000235220"/>
    </source>
</evidence>
<dbReference type="AlphaFoldDB" id="A0A2I4E1Q5"/>
<reference evidence="2" key="1">
    <citation type="submission" date="2025-08" db="UniProtKB">
        <authorList>
            <consortium name="RefSeq"/>
        </authorList>
    </citation>
    <scope>IDENTIFICATION</scope>
    <source>
        <tissue evidence="2">Leaves</tissue>
    </source>
</reference>
<dbReference type="PANTHER" id="PTHR33223">
    <property type="entry name" value="CCHC-TYPE DOMAIN-CONTAINING PROTEIN"/>
    <property type="match status" value="1"/>
</dbReference>
<sequence length="291" mass="32783">MADGQHDAQPRTLKDYVRPVVNDNYSGIRRQTINANNFELKPALISMVQQAHFCGSPLDDPNIHLAMFLEICDTVKINGVTGDTIRLRLFPFSLRDKARDLIRRCPQHGLPDWLQVQMFYNGLNGQTRTIVDAVSGGTLMSKTAEGATYLLEEMTSNNYQWPIERSIAKKVAGIHELEPLAALVAQVATLSHQILALTTQRIRQSAEYVAAASMTVPSNEARQEQVQYINNRNYNYRGNPIPNYYHLGLRNHENLSYSNTKNVLQPQPPPGFDSQLSEKKMSLEVAKISFV</sequence>
<protein>
    <submittedName>
        <fullName evidence="2">Uncharacterized protein LOC108985472</fullName>
    </submittedName>
</protein>
<dbReference type="RefSeq" id="XP_018813326.2">
    <property type="nucleotide sequence ID" value="XM_018957781.2"/>
</dbReference>
<dbReference type="PANTHER" id="PTHR33223:SF11">
    <property type="entry name" value="ELEMENT PROTEIN, PUTATIVE-RELATED"/>
    <property type="match status" value="1"/>
</dbReference>
<dbReference type="KEGG" id="jre:108985472"/>
<organism evidence="1 2">
    <name type="scientific">Juglans regia</name>
    <name type="common">English walnut</name>
    <dbReference type="NCBI Taxonomy" id="51240"/>
    <lineage>
        <taxon>Eukaryota</taxon>
        <taxon>Viridiplantae</taxon>
        <taxon>Streptophyta</taxon>
        <taxon>Embryophyta</taxon>
        <taxon>Tracheophyta</taxon>
        <taxon>Spermatophyta</taxon>
        <taxon>Magnoliopsida</taxon>
        <taxon>eudicotyledons</taxon>
        <taxon>Gunneridae</taxon>
        <taxon>Pentapetalae</taxon>
        <taxon>rosids</taxon>
        <taxon>fabids</taxon>
        <taxon>Fagales</taxon>
        <taxon>Juglandaceae</taxon>
        <taxon>Juglans</taxon>
    </lineage>
</organism>